<name>A0A3L6TLM8_PANMI</name>
<comment type="caution">
    <text evidence="2">The sequence shown here is derived from an EMBL/GenBank/DDBJ whole genome shotgun (WGS) entry which is preliminary data.</text>
</comment>
<evidence type="ECO:0000256" key="1">
    <source>
        <dbReference type="SAM" id="MobiDB-lite"/>
    </source>
</evidence>
<reference evidence="3" key="1">
    <citation type="journal article" date="2019" name="Nat. Commun.">
        <title>The genome of broomcorn millet.</title>
        <authorList>
            <person name="Zou C."/>
            <person name="Miki D."/>
            <person name="Li D."/>
            <person name="Tang Q."/>
            <person name="Xiao L."/>
            <person name="Rajput S."/>
            <person name="Deng P."/>
            <person name="Jia W."/>
            <person name="Huang R."/>
            <person name="Zhang M."/>
            <person name="Sun Y."/>
            <person name="Hu J."/>
            <person name="Fu X."/>
            <person name="Schnable P.S."/>
            <person name="Li F."/>
            <person name="Zhang H."/>
            <person name="Feng B."/>
            <person name="Zhu X."/>
            <person name="Liu R."/>
            <person name="Schnable J.C."/>
            <person name="Zhu J.-K."/>
            <person name="Zhang H."/>
        </authorList>
    </citation>
    <scope>NUCLEOTIDE SEQUENCE [LARGE SCALE GENOMIC DNA]</scope>
</reference>
<organism evidence="2 3">
    <name type="scientific">Panicum miliaceum</name>
    <name type="common">Proso millet</name>
    <name type="synonym">Broomcorn millet</name>
    <dbReference type="NCBI Taxonomy" id="4540"/>
    <lineage>
        <taxon>Eukaryota</taxon>
        <taxon>Viridiplantae</taxon>
        <taxon>Streptophyta</taxon>
        <taxon>Embryophyta</taxon>
        <taxon>Tracheophyta</taxon>
        <taxon>Spermatophyta</taxon>
        <taxon>Magnoliopsida</taxon>
        <taxon>Liliopsida</taxon>
        <taxon>Poales</taxon>
        <taxon>Poaceae</taxon>
        <taxon>PACMAD clade</taxon>
        <taxon>Panicoideae</taxon>
        <taxon>Panicodae</taxon>
        <taxon>Paniceae</taxon>
        <taxon>Panicinae</taxon>
        <taxon>Panicum</taxon>
        <taxon>Panicum sect. Panicum</taxon>
    </lineage>
</organism>
<dbReference type="EMBL" id="PQIB02000001">
    <property type="protein sequence ID" value="RLN41183.1"/>
    <property type="molecule type" value="Genomic_DNA"/>
</dbReference>
<evidence type="ECO:0000313" key="2">
    <source>
        <dbReference type="EMBL" id="RLN41183.1"/>
    </source>
</evidence>
<proteinExistence type="predicted"/>
<dbReference type="AlphaFoldDB" id="A0A3L6TLM8"/>
<sequence length="56" mass="6045">MLELEEGRDAAAREARLEDATHEQESGLGQSSQGCPPPPPPPPSPHNIDSKPCHYI</sequence>
<gene>
    <name evidence="2" type="ORF">C2845_PM01G45030</name>
</gene>
<accession>A0A3L6TLM8</accession>
<protein>
    <submittedName>
        <fullName evidence="2">Uncharacterized protein</fullName>
    </submittedName>
</protein>
<evidence type="ECO:0000313" key="3">
    <source>
        <dbReference type="Proteomes" id="UP000275267"/>
    </source>
</evidence>
<dbReference type="Proteomes" id="UP000275267">
    <property type="component" value="Unassembled WGS sequence"/>
</dbReference>
<feature type="region of interest" description="Disordered" evidence="1">
    <location>
        <begin position="1"/>
        <end position="56"/>
    </location>
</feature>
<keyword evidence="3" id="KW-1185">Reference proteome</keyword>
<feature type="compositionally biased region" description="Basic and acidic residues" evidence="1">
    <location>
        <begin position="1"/>
        <end position="25"/>
    </location>
</feature>
<feature type="compositionally biased region" description="Pro residues" evidence="1">
    <location>
        <begin position="35"/>
        <end position="45"/>
    </location>
</feature>